<name>A0A1X2I6N6_9FUNG</name>
<sequence>MGHSKSETFTTNEQDKEKIELGDEDDINPVSSASPQTVEKSEAEKIFYRKLLWRFLPLACIITFLQWIDKYTLNMAAVLGLKTDANINSTQFNFLGSLFYLGYLLFQIPNVYLLRRLPIGKYLGTLLVLWGVVLACMSLGRDFSTLAGLRFLLGFLEAGSYPCVLLLVATLFRRSEHSTIVGFLWIANGFASTFGGLIGYGSAHLKGVNGMDGWQWIFIIFGIISVFFGIITFFFLVDSPHSRWLSLTAEEKIIVDDRTRDNAVVKSKDFQWDQILEAVKEPRLWCLCFASMFNMIVNGFFTVLSSTVVASFGFSGLDAVLLQVPNGAISVVGVIAVIIISRRYNEIIYTAIGALMVSALGIILLMAIPEGKVKLLGTILIHVYGSAYCMLLTSIASNASGYTKKIFYQGLQLIFYTLGNFIGPFFMTDSAAPRYLGPLAGYLVCNLMTCLLLFIARTLMKAENRRKRSQPGFNENERDITLDLTDKQDPNFIYRL</sequence>
<dbReference type="GO" id="GO:0022857">
    <property type="term" value="F:transmembrane transporter activity"/>
    <property type="evidence" value="ECO:0007669"/>
    <property type="project" value="InterPro"/>
</dbReference>
<evidence type="ECO:0000313" key="9">
    <source>
        <dbReference type="EMBL" id="ORZ10510.1"/>
    </source>
</evidence>
<evidence type="ECO:0000256" key="1">
    <source>
        <dbReference type="ARBA" id="ARBA00004141"/>
    </source>
</evidence>
<evidence type="ECO:0000313" key="10">
    <source>
        <dbReference type="Proteomes" id="UP000193560"/>
    </source>
</evidence>
<evidence type="ECO:0000256" key="7">
    <source>
        <dbReference type="SAM" id="Phobius"/>
    </source>
</evidence>
<feature type="transmembrane region" description="Helical" evidence="7">
    <location>
        <begin position="375"/>
        <end position="394"/>
    </location>
</feature>
<accession>A0A1X2I6N6</accession>
<organism evidence="9 10">
    <name type="scientific">Absidia repens</name>
    <dbReference type="NCBI Taxonomy" id="90262"/>
    <lineage>
        <taxon>Eukaryota</taxon>
        <taxon>Fungi</taxon>
        <taxon>Fungi incertae sedis</taxon>
        <taxon>Mucoromycota</taxon>
        <taxon>Mucoromycotina</taxon>
        <taxon>Mucoromycetes</taxon>
        <taxon>Mucorales</taxon>
        <taxon>Cunninghamellaceae</taxon>
        <taxon>Absidia</taxon>
    </lineage>
</organism>
<protein>
    <submittedName>
        <fullName evidence="9">Major facilitator superfamily domain-containing protein</fullName>
    </submittedName>
</protein>
<dbReference type="Gene3D" id="1.20.1250.20">
    <property type="entry name" value="MFS general substrate transporter like domains"/>
    <property type="match status" value="2"/>
</dbReference>
<evidence type="ECO:0000256" key="3">
    <source>
        <dbReference type="ARBA" id="ARBA00022692"/>
    </source>
</evidence>
<evidence type="ECO:0000259" key="8">
    <source>
        <dbReference type="PROSITE" id="PS50850"/>
    </source>
</evidence>
<dbReference type="PROSITE" id="PS50850">
    <property type="entry name" value="MFS"/>
    <property type="match status" value="1"/>
</dbReference>
<reference evidence="9 10" key="1">
    <citation type="submission" date="2016-07" db="EMBL/GenBank/DDBJ databases">
        <title>Pervasive Adenine N6-methylation of Active Genes in Fungi.</title>
        <authorList>
            <consortium name="DOE Joint Genome Institute"/>
            <person name="Mondo S.J."/>
            <person name="Dannebaum R.O."/>
            <person name="Kuo R.C."/>
            <person name="Labutti K."/>
            <person name="Haridas S."/>
            <person name="Kuo A."/>
            <person name="Salamov A."/>
            <person name="Ahrendt S.R."/>
            <person name="Lipzen A."/>
            <person name="Sullivan W."/>
            <person name="Andreopoulos W.B."/>
            <person name="Clum A."/>
            <person name="Lindquist E."/>
            <person name="Daum C."/>
            <person name="Ramamoorthy G.K."/>
            <person name="Gryganskyi A."/>
            <person name="Culley D."/>
            <person name="Magnuson J.K."/>
            <person name="James T.Y."/>
            <person name="O'Malley M.A."/>
            <person name="Stajich J.E."/>
            <person name="Spatafora J.W."/>
            <person name="Visel A."/>
            <person name="Grigoriev I.V."/>
        </authorList>
    </citation>
    <scope>NUCLEOTIDE SEQUENCE [LARGE SCALE GENOMIC DNA]</scope>
    <source>
        <strain evidence="9 10">NRRL 1336</strain>
    </source>
</reference>
<comment type="caution">
    <text evidence="9">The sequence shown here is derived from an EMBL/GenBank/DDBJ whole genome shotgun (WGS) entry which is preliminary data.</text>
</comment>
<feature type="transmembrane region" description="Helical" evidence="7">
    <location>
        <begin position="320"/>
        <end position="340"/>
    </location>
</feature>
<dbReference type="Proteomes" id="UP000193560">
    <property type="component" value="Unassembled WGS sequence"/>
</dbReference>
<feature type="transmembrane region" description="Helical" evidence="7">
    <location>
        <begin position="347"/>
        <end position="369"/>
    </location>
</feature>
<keyword evidence="3 7" id="KW-0812">Transmembrane</keyword>
<dbReference type="OrthoDB" id="6730379at2759"/>
<feature type="transmembrane region" description="Helical" evidence="7">
    <location>
        <begin position="213"/>
        <end position="237"/>
    </location>
</feature>
<proteinExistence type="predicted"/>
<dbReference type="InterPro" id="IPR011701">
    <property type="entry name" value="MFS"/>
</dbReference>
<evidence type="ECO:0000256" key="5">
    <source>
        <dbReference type="ARBA" id="ARBA00023136"/>
    </source>
</evidence>
<dbReference type="InterPro" id="IPR020846">
    <property type="entry name" value="MFS_dom"/>
</dbReference>
<feature type="transmembrane region" description="Helical" evidence="7">
    <location>
        <begin position="94"/>
        <end position="115"/>
    </location>
</feature>
<comment type="subcellular location">
    <subcellularLocation>
        <location evidence="1">Membrane</location>
        <topology evidence="1">Multi-pass membrane protein</topology>
    </subcellularLocation>
</comment>
<keyword evidence="5 7" id="KW-0472">Membrane</keyword>
<dbReference type="PANTHER" id="PTHR43791:SF97">
    <property type="entry name" value="ALLANTOATE TRANSPORTER, PUTATIVE (AFU_ORTHOLOGUE AFUA_1G14700)-RELATED"/>
    <property type="match status" value="1"/>
</dbReference>
<keyword evidence="4 7" id="KW-1133">Transmembrane helix</keyword>
<evidence type="ECO:0000256" key="4">
    <source>
        <dbReference type="ARBA" id="ARBA00022989"/>
    </source>
</evidence>
<dbReference type="PANTHER" id="PTHR43791">
    <property type="entry name" value="PERMEASE-RELATED"/>
    <property type="match status" value="1"/>
</dbReference>
<feature type="domain" description="Major facilitator superfamily (MFS) profile" evidence="8">
    <location>
        <begin position="55"/>
        <end position="464"/>
    </location>
</feature>
<dbReference type="EMBL" id="MCGE01000024">
    <property type="protein sequence ID" value="ORZ10510.1"/>
    <property type="molecule type" value="Genomic_DNA"/>
</dbReference>
<dbReference type="STRING" id="90262.A0A1X2I6N6"/>
<dbReference type="AlphaFoldDB" id="A0A1X2I6N6"/>
<evidence type="ECO:0000256" key="6">
    <source>
        <dbReference type="SAM" id="MobiDB-lite"/>
    </source>
</evidence>
<feature type="transmembrane region" description="Helical" evidence="7">
    <location>
        <begin position="122"/>
        <end position="140"/>
    </location>
</feature>
<feature type="region of interest" description="Disordered" evidence="6">
    <location>
        <begin position="1"/>
        <end position="36"/>
    </location>
</feature>
<feature type="transmembrane region" description="Helical" evidence="7">
    <location>
        <begin position="284"/>
        <end position="314"/>
    </location>
</feature>
<evidence type="ECO:0000256" key="2">
    <source>
        <dbReference type="ARBA" id="ARBA00022448"/>
    </source>
</evidence>
<feature type="transmembrane region" description="Helical" evidence="7">
    <location>
        <begin position="51"/>
        <end position="68"/>
    </location>
</feature>
<dbReference type="InterPro" id="IPR036259">
    <property type="entry name" value="MFS_trans_sf"/>
</dbReference>
<dbReference type="Pfam" id="PF07690">
    <property type="entry name" value="MFS_1"/>
    <property type="match status" value="1"/>
</dbReference>
<feature type="transmembrane region" description="Helical" evidence="7">
    <location>
        <begin position="152"/>
        <end position="172"/>
    </location>
</feature>
<dbReference type="SUPFAM" id="SSF103473">
    <property type="entry name" value="MFS general substrate transporter"/>
    <property type="match status" value="1"/>
</dbReference>
<keyword evidence="2" id="KW-0813">Transport</keyword>
<feature type="transmembrane region" description="Helical" evidence="7">
    <location>
        <begin position="406"/>
        <end position="427"/>
    </location>
</feature>
<feature type="transmembrane region" description="Helical" evidence="7">
    <location>
        <begin position="439"/>
        <end position="460"/>
    </location>
</feature>
<dbReference type="GO" id="GO:0016020">
    <property type="term" value="C:membrane"/>
    <property type="evidence" value="ECO:0007669"/>
    <property type="project" value="UniProtKB-SubCell"/>
</dbReference>
<keyword evidence="10" id="KW-1185">Reference proteome</keyword>
<gene>
    <name evidence="9" type="ORF">BCR42DRAFT_357979</name>
</gene>
<feature type="transmembrane region" description="Helical" evidence="7">
    <location>
        <begin position="179"/>
        <end position="201"/>
    </location>
</feature>